<evidence type="ECO:0000313" key="1">
    <source>
        <dbReference type="EMBL" id="CAK7214511.1"/>
    </source>
</evidence>
<reference evidence="1 2" key="1">
    <citation type="submission" date="2024-01" db="EMBL/GenBank/DDBJ databases">
        <authorList>
            <person name="Allen C."/>
            <person name="Tagirdzhanova G."/>
        </authorList>
    </citation>
    <scope>NUCLEOTIDE SEQUENCE [LARGE SCALE GENOMIC DNA]</scope>
</reference>
<evidence type="ECO:0000313" key="2">
    <source>
        <dbReference type="Proteomes" id="UP001642406"/>
    </source>
</evidence>
<gene>
    <name evidence="1" type="ORF">SBRCBS47491_002167</name>
</gene>
<keyword evidence="2" id="KW-1185">Reference proteome</keyword>
<dbReference type="Proteomes" id="UP001642406">
    <property type="component" value="Unassembled WGS sequence"/>
</dbReference>
<name>A0ABP0B4Q0_9PEZI</name>
<sequence length="418" mass="45821">MVRERADKMMQGLGESILLDSDDIFVAPGPLSIRAERVLASYNKVGDNAIAVPGCPPQFTPPNARLHVHKVLEEPVYPTITFGLEPLVRAVQCMSPNVDVLGGACDIVSNAGSLYKLFLFLENNLSFTARMDMEWQPSSKDETKGVMLVQSWKGDPSSQFSVGYGGRFTEATCHFPKDLPETLQNSYSHHRVLYYELGGLRMAVHCEADGYYSPELPPSPPVSPKLSKAVPASKGSRFSVLMVDDDDPVSEELPVVSSDTLAVTFPCGPATPVPAANLVEIKTFDARKVNCKHDVCTDAKFKLFIRHTPDSQLYFGRTLQLYEAGHDSGVFSGGLSVNNVTARLQQWEADNQKELGRLVGFLQRICTLAAEHASRGNTRLSLILPGTQHCDPVKLAHLDRSAKLYVRTDGVAFLPESL</sequence>
<organism evidence="1 2">
    <name type="scientific">Sporothrix bragantina</name>
    <dbReference type="NCBI Taxonomy" id="671064"/>
    <lineage>
        <taxon>Eukaryota</taxon>
        <taxon>Fungi</taxon>
        <taxon>Dikarya</taxon>
        <taxon>Ascomycota</taxon>
        <taxon>Pezizomycotina</taxon>
        <taxon>Sordariomycetes</taxon>
        <taxon>Sordariomycetidae</taxon>
        <taxon>Ophiostomatales</taxon>
        <taxon>Ophiostomataceae</taxon>
        <taxon>Sporothrix</taxon>
    </lineage>
</organism>
<dbReference type="PANTHER" id="PTHR35179:SF2">
    <property type="entry name" value="START DOMAIN-CONTAINING PROTEIN"/>
    <property type="match status" value="1"/>
</dbReference>
<proteinExistence type="predicted"/>
<protein>
    <submittedName>
        <fullName evidence="1">Uncharacterized protein</fullName>
    </submittedName>
</protein>
<comment type="caution">
    <text evidence="1">The sequence shown here is derived from an EMBL/GenBank/DDBJ whole genome shotgun (WGS) entry which is preliminary data.</text>
</comment>
<accession>A0ABP0B4Q0</accession>
<dbReference type="PANTHER" id="PTHR35179">
    <property type="entry name" value="PROTEIN CBG02620"/>
    <property type="match status" value="1"/>
</dbReference>
<dbReference type="EMBL" id="CAWUHC010000012">
    <property type="protein sequence ID" value="CAK7214511.1"/>
    <property type="molecule type" value="Genomic_DNA"/>
</dbReference>